<evidence type="ECO:0000256" key="1">
    <source>
        <dbReference type="SAM" id="Phobius"/>
    </source>
</evidence>
<dbReference type="Proteomes" id="UP000672657">
    <property type="component" value="Unassembled WGS sequence"/>
</dbReference>
<keyword evidence="3" id="KW-1185">Reference proteome</keyword>
<feature type="transmembrane region" description="Helical" evidence="1">
    <location>
        <begin position="67"/>
        <end position="89"/>
    </location>
</feature>
<feature type="transmembrane region" description="Helical" evidence="1">
    <location>
        <begin position="34"/>
        <end position="55"/>
    </location>
</feature>
<accession>A0ABN7QGN4</accession>
<gene>
    <name evidence="2" type="ORF">LMG26411_07792</name>
</gene>
<feature type="transmembrane region" description="Helical" evidence="1">
    <location>
        <begin position="7"/>
        <end position="28"/>
    </location>
</feature>
<name>A0ABN7QGN4_9BURK</name>
<keyword evidence="1" id="KW-1133">Transmembrane helix</keyword>
<sequence length="135" mass="14411">MSLKGFFIRFTVAYVVLLAAITVTLGLFDIDAGSAGSIGALAAAVTWSSFSFARINNRSFDREEKRYAVLGMVGINIVVQVLGISVLVAAEPNRIAPGAMLFGILFAALAHGVLIWFFVGLAEKQFAQQAKTIGR</sequence>
<keyword evidence="1" id="KW-0472">Membrane</keyword>
<organism evidence="2 3">
    <name type="scientific">Cupriavidus numazuensis</name>
    <dbReference type="NCBI Taxonomy" id="221992"/>
    <lineage>
        <taxon>Bacteria</taxon>
        <taxon>Pseudomonadati</taxon>
        <taxon>Pseudomonadota</taxon>
        <taxon>Betaproteobacteria</taxon>
        <taxon>Burkholderiales</taxon>
        <taxon>Burkholderiaceae</taxon>
        <taxon>Cupriavidus</taxon>
    </lineage>
</organism>
<proteinExistence type="predicted"/>
<evidence type="ECO:0000313" key="2">
    <source>
        <dbReference type="EMBL" id="CAG2160825.1"/>
    </source>
</evidence>
<dbReference type="EMBL" id="CAJPVI010000094">
    <property type="protein sequence ID" value="CAG2160825.1"/>
    <property type="molecule type" value="Genomic_DNA"/>
</dbReference>
<reference evidence="2 3" key="1">
    <citation type="submission" date="2021-03" db="EMBL/GenBank/DDBJ databases">
        <authorList>
            <person name="Peeters C."/>
        </authorList>
    </citation>
    <scope>NUCLEOTIDE SEQUENCE [LARGE SCALE GENOMIC DNA]</scope>
    <source>
        <strain evidence="2 3">LMG 26411</strain>
    </source>
</reference>
<evidence type="ECO:0000313" key="3">
    <source>
        <dbReference type="Proteomes" id="UP000672657"/>
    </source>
</evidence>
<dbReference type="RefSeq" id="WP_211958523.1">
    <property type="nucleotide sequence ID" value="NZ_CAJPVI010000094.1"/>
</dbReference>
<feature type="transmembrane region" description="Helical" evidence="1">
    <location>
        <begin position="95"/>
        <end position="119"/>
    </location>
</feature>
<dbReference type="InterPro" id="IPR047730">
    <property type="entry name" value="ABZJ_00895-like"/>
</dbReference>
<keyword evidence="1" id="KW-0812">Transmembrane</keyword>
<dbReference type="NCBIfam" id="NF038216">
    <property type="entry name" value="ABZJ_00895_fam"/>
    <property type="match status" value="1"/>
</dbReference>
<comment type="caution">
    <text evidence="2">The sequence shown here is derived from an EMBL/GenBank/DDBJ whole genome shotgun (WGS) entry which is preliminary data.</text>
</comment>
<protein>
    <submittedName>
        <fullName evidence="2">Uncharacterized protein</fullName>
    </submittedName>
</protein>